<proteinExistence type="predicted"/>
<protein>
    <submittedName>
        <fullName evidence="2">Uncharacterized protein</fullName>
    </submittedName>
</protein>
<dbReference type="EMBL" id="JBFXLR010000013">
    <property type="protein sequence ID" value="KAL2853717.1"/>
    <property type="molecule type" value="Genomic_DNA"/>
</dbReference>
<evidence type="ECO:0000313" key="3">
    <source>
        <dbReference type="Proteomes" id="UP001610444"/>
    </source>
</evidence>
<accession>A0ABR4KN65</accession>
<feature type="region of interest" description="Disordered" evidence="1">
    <location>
        <begin position="103"/>
        <end position="124"/>
    </location>
</feature>
<organism evidence="2 3">
    <name type="scientific">Aspergillus pseudodeflectus</name>
    <dbReference type="NCBI Taxonomy" id="176178"/>
    <lineage>
        <taxon>Eukaryota</taxon>
        <taxon>Fungi</taxon>
        <taxon>Dikarya</taxon>
        <taxon>Ascomycota</taxon>
        <taxon>Pezizomycotina</taxon>
        <taxon>Eurotiomycetes</taxon>
        <taxon>Eurotiomycetidae</taxon>
        <taxon>Eurotiales</taxon>
        <taxon>Aspergillaceae</taxon>
        <taxon>Aspergillus</taxon>
        <taxon>Aspergillus subgen. Nidulantes</taxon>
    </lineage>
</organism>
<dbReference type="Proteomes" id="UP001610444">
    <property type="component" value="Unassembled WGS sequence"/>
</dbReference>
<reference evidence="2 3" key="1">
    <citation type="submission" date="2024-07" db="EMBL/GenBank/DDBJ databases">
        <title>Section-level genome sequencing and comparative genomics of Aspergillus sections Usti and Cavernicolus.</title>
        <authorList>
            <consortium name="Lawrence Berkeley National Laboratory"/>
            <person name="Nybo J.L."/>
            <person name="Vesth T.C."/>
            <person name="Theobald S."/>
            <person name="Frisvad J.C."/>
            <person name="Larsen T.O."/>
            <person name="Kjaerboelling I."/>
            <person name="Rothschild-Mancinelli K."/>
            <person name="Lyhne E.K."/>
            <person name="Kogle M.E."/>
            <person name="Barry K."/>
            <person name="Clum A."/>
            <person name="Na H."/>
            <person name="Ledsgaard L."/>
            <person name="Lin J."/>
            <person name="Lipzen A."/>
            <person name="Kuo A."/>
            <person name="Riley R."/>
            <person name="Mondo S."/>
            <person name="LaButti K."/>
            <person name="Haridas S."/>
            <person name="Pangalinan J."/>
            <person name="Salamov A.A."/>
            <person name="Simmons B.A."/>
            <person name="Magnuson J.K."/>
            <person name="Chen J."/>
            <person name="Drula E."/>
            <person name="Henrissat B."/>
            <person name="Wiebenga A."/>
            <person name="Lubbers R.J."/>
            <person name="Gomes A.C."/>
            <person name="Macurrencykelacurrency M.R."/>
            <person name="Stajich J."/>
            <person name="Grigoriev I.V."/>
            <person name="Mortensen U.H."/>
            <person name="De vries R.P."/>
            <person name="Baker S.E."/>
            <person name="Andersen M.R."/>
        </authorList>
    </citation>
    <scope>NUCLEOTIDE SEQUENCE [LARGE SCALE GENOMIC DNA]</scope>
    <source>
        <strain evidence="2 3">CBS 756.74</strain>
    </source>
</reference>
<dbReference type="RefSeq" id="XP_070901083.1">
    <property type="nucleotide sequence ID" value="XM_071049225.1"/>
</dbReference>
<name>A0ABR4KN65_9EURO</name>
<evidence type="ECO:0000256" key="1">
    <source>
        <dbReference type="SAM" id="MobiDB-lite"/>
    </source>
</evidence>
<gene>
    <name evidence="2" type="ORF">BJX68DRAFT_46218</name>
</gene>
<keyword evidence="3" id="KW-1185">Reference proteome</keyword>
<dbReference type="GeneID" id="98164389"/>
<dbReference type="PROSITE" id="PS51257">
    <property type="entry name" value="PROKAR_LIPOPROTEIN"/>
    <property type="match status" value="1"/>
</dbReference>
<evidence type="ECO:0000313" key="2">
    <source>
        <dbReference type="EMBL" id="KAL2853717.1"/>
    </source>
</evidence>
<comment type="caution">
    <text evidence="2">The sequence shown here is derived from an EMBL/GenBank/DDBJ whole genome shotgun (WGS) entry which is preliminary data.</text>
</comment>
<sequence length="124" mass="13963">MDAKLLVFHLSSFGCAGLCKSTYIRREVGRFFHLESSVSLQSSSVTPRSKSSFPCFAICLFVQVLPFNMSITVLCPTLQRETRRLGTSFHDHPIFPTAPPLSSGSLSFTTTRKRASQWHRQTTY</sequence>